<gene>
    <name evidence="2" type="ORF">L195_g055403</name>
</gene>
<dbReference type="Proteomes" id="UP000236291">
    <property type="component" value="Unassembled WGS sequence"/>
</dbReference>
<evidence type="ECO:0000256" key="1">
    <source>
        <dbReference type="SAM" id="MobiDB-lite"/>
    </source>
</evidence>
<comment type="caution">
    <text evidence="2">The sequence shown here is derived from an EMBL/GenBank/DDBJ whole genome shotgun (WGS) entry which is preliminary data.</text>
</comment>
<accession>A0A2K3KL61</accession>
<feature type="non-terminal residue" evidence="2">
    <location>
        <position position="56"/>
    </location>
</feature>
<feature type="non-terminal residue" evidence="2">
    <location>
        <position position="1"/>
    </location>
</feature>
<proteinExistence type="predicted"/>
<name>A0A2K3KL61_TRIPR</name>
<reference evidence="2 3" key="1">
    <citation type="journal article" date="2014" name="Am. J. Bot.">
        <title>Genome assembly and annotation for red clover (Trifolium pratense; Fabaceae).</title>
        <authorList>
            <person name="Istvanek J."/>
            <person name="Jaros M."/>
            <person name="Krenek A."/>
            <person name="Repkova J."/>
        </authorList>
    </citation>
    <scope>NUCLEOTIDE SEQUENCE [LARGE SCALE GENOMIC DNA]</scope>
    <source>
        <strain evidence="3">cv. Tatra</strain>
        <tissue evidence="2">Young leaves</tissue>
    </source>
</reference>
<evidence type="ECO:0000313" key="2">
    <source>
        <dbReference type="EMBL" id="PNX67024.1"/>
    </source>
</evidence>
<sequence length="56" mass="6099">IQNVRHRGGDGEPSNVKTQAGRHHNRSIAGLGCARAEGHCFDNYRSGSPALYYCRG</sequence>
<dbReference type="EMBL" id="ASHM01100815">
    <property type="protein sequence ID" value="PNX67024.1"/>
    <property type="molecule type" value="Genomic_DNA"/>
</dbReference>
<evidence type="ECO:0000313" key="3">
    <source>
        <dbReference type="Proteomes" id="UP000236291"/>
    </source>
</evidence>
<organism evidence="2 3">
    <name type="scientific">Trifolium pratense</name>
    <name type="common">Red clover</name>
    <dbReference type="NCBI Taxonomy" id="57577"/>
    <lineage>
        <taxon>Eukaryota</taxon>
        <taxon>Viridiplantae</taxon>
        <taxon>Streptophyta</taxon>
        <taxon>Embryophyta</taxon>
        <taxon>Tracheophyta</taxon>
        <taxon>Spermatophyta</taxon>
        <taxon>Magnoliopsida</taxon>
        <taxon>eudicotyledons</taxon>
        <taxon>Gunneridae</taxon>
        <taxon>Pentapetalae</taxon>
        <taxon>rosids</taxon>
        <taxon>fabids</taxon>
        <taxon>Fabales</taxon>
        <taxon>Fabaceae</taxon>
        <taxon>Papilionoideae</taxon>
        <taxon>50 kb inversion clade</taxon>
        <taxon>NPAAA clade</taxon>
        <taxon>Hologalegina</taxon>
        <taxon>IRL clade</taxon>
        <taxon>Trifolieae</taxon>
        <taxon>Trifolium</taxon>
    </lineage>
</organism>
<reference evidence="2 3" key="2">
    <citation type="journal article" date="2017" name="Front. Plant Sci.">
        <title>Gene Classification and Mining of Molecular Markers Useful in Red Clover (Trifolium pratense) Breeding.</title>
        <authorList>
            <person name="Istvanek J."/>
            <person name="Dluhosova J."/>
            <person name="Dluhos P."/>
            <person name="Patkova L."/>
            <person name="Nedelnik J."/>
            <person name="Repkova J."/>
        </authorList>
    </citation>
    <scope>NUCLEOTIDE SEQUENCE [LARGE SCALE GENOMIC DNA]</scope>
    <source>
        <strain evidence="3">cv. Tatra</strain>
        <tissue evidence="2">Young leaves</tissue>
    </source>
</reference>
<feature type="region of interest" description="Disordered" evidence="1">
    <location>
        <begin position="1"/>
        <end position="24"/>
    </location>
</feature>
<protein>
    <submittedName>
        <fullName evidence="2">Uncharacterized protein</fullName>
    </submittedName>
</protein>
<dbReference type="AlphaFoldDB" id="A0A2K3KL61"/>